<feature type="transmembrane region" description="Helical" evidence="6">
    <location>
        <begin position="331"/>
        <end position="352"/>
    </location>
</feature>
<reference evidence="8 9" key="1">
    <citation type="journal article" date="2019" name="Sci. Rep.">
        <title>Nanopore sequencing improves the draft genome of the human pathogenic amoeba Naegleria fowleri.</title>
        <authorList>
            <person name="Liechti N."/>
            <person name="Schurch N."/>
            <person name="Bruggmann R."/>
            <person name="Wittwer M."/>
        </authorList>
    </citation>
    <scope>NUCLEOTIDE SEQUENCE [LARGE SCALE GENOMIC DNA]</scope>
    <source>
        <strain evidence="8 9">ATCC 30894</strain>
    </source>
</reference>
<dbReference type="VEuPathDB" id="AmoebaDB:NfTy_092560"/>
<dbReference type="Proteomes" id="UP000444721">
    <property type="component" value="Unassembled WGS sequence"/>
</dbReference>
<comment type="caution">
    <text evidence="8">The sequence shown here is derived from an EMBL/GenBank/DDBJ whole genome shotgun (WGS) entry which is preliminary data.</text>
</comment>
<feature type="signal peptide" evidence="7">
    <location>
        <begin position="1"/>
        <end position="21"/>
    </location>
</feature>
<feature type="transmembrane region" description="Helical" evidence="6">
    <location>
        <begin position="54"/>
        <end position="74"/>
    </location>
</feature>
<feature type="region of interest" description="Disordered" evidence="5">
    <location>
        <begin position="245"/>
        <end position="295"/>
    </location>
</feature>
<feature type="transmembrane region" description="Helical" evidence="6">
    <location>
        <begin position="6"/>
        <end position="33"/>
    </location>
</feature>
<feature type="chain" id="PRO_5025439998" evidence="7">
    <location>
        <begin position="22"/>
        <end position="563"/>
    </location>
</feature>
<evidence type="ECO:0000256" key="4">
    <source>
        <dbReference type="ARBA" id="ARBA00023136"/>
    </source>
</evidence>
<dbReference type="VEuPathDB" id="AmoebaDB:NF0073160"/>
<dbReference type="InterPro" id="IPR039305">
    <property type="entry name" value="PILS2/6"/>
</dbReference>
<keyword evidence="9" id="KW-1185">Reference proteome</keyword>
<feature type="transmembrane region" description="Helical" evidence="6">
    <location>
        <begin position="525"/>
        <end position="545"/>
    </location>
</feature>
<feature type="transmembrane region" description="Helical" evidence="6">
    <location>
        <begin position="490"/>
        <end position="513"/>
    </location>
</feature>
<evidence type="ECO:0000313" key="9">
    <source>
        <dbReference type="Proteomes" id="UP000444721"/>
    </source>
</evidence>
<proteinExistence type="predicted"/>
<dbReference type="VEuPathDB" id="AmoebaDB:NF0013070"/>
<feature type="transmembrane region" description="Helical" evidence="6">
    <location>
        <begin position="454"/>
        <end position="478"/>
    </location>
</feature>
<evidence type="ECO:0000256" key="7">
    <source>
        <dbReference type="SAM" id="SignalP"/>
    </source>
</evidence>
<dbReference type="VEuPathDB" id="AmoebaDB:FDP41_008544"/>
<feature type="compositionally biased region" description="Polar residues" evidence="5">
    <location>
        <begin position="245"/>
        <end position="260"/>
    </location>
</feature>
<keyword evidence="2 6" id="KW-0812">Transmembrane</keyword>
<keyword evidence="7" id="KW-0732">Signal</keyword>
<evidence type="ECO:0000256" key="3">
    <source>
        <dbReference type="ARBA" id="ARBA00022989"/>
    </source>
</evidence>
<dbReference type="PANTHER" id="PTHR31419:SF1">
    <property type="entry name" value="PROTEIN PIN-LIKES 6"/>
    <property type="match status" value="1"/>
</dbReference>
<evidence type="ECO:0000256" key="5">
    <source>
        <dbReference type="SAM" id="MobiDB-lite"/>
    </source>
</evidence>
<dbReference type="EMBL" id="VFQX01000061">
    <property type="protein sequence ID" value="KAF0973337.1"/>
    <property type="molecule type" value="Genomic_DNA"/>
</dbReference>
<accession>A0A6A5B6W8</accession>
<name>A0A6A5B6W8_NAEFO</name>
<keyword evidence="4 6" id="KW-0472">Membrane</keyword>
<feature type="transmembrane region" description="Helical" evidence="6">
    <location>
        <begin position="80"/>
        <end position="107"/>
    </location>
</feature>
<dbReference type="OMA" id="IFVVQTF"/>
<evidence type="ECO:0000256" key="1">
    <source>
        <dbReference type="ARBA" id="ARBA00004141"/>
    </source>
</evidence>
<feature type="compositionally biased region" description="Polar residues" evidence="5">
    <location>
        <begin position="270"/>
        <end position="292"/>
    </location>
</feature>
<dbReference type="OrthoDB" id="191139at2759"/>
<dbReference type="InterPro" id="IPR004776">
    <property type="entry name" value="Mem_transp_PIN-like"/>
</dbReference>
<evidence type="ECO:0000256" key="6">
    <source>
        <dbReference type="SAM" id="Phobius"/>
    </source>
</evidence>
<dbReference type="RefSeq" id="XP_044558050.1">
    <property type="nucleotide sequence ID" value="XM_044712409.1"/>
</dbReference>
<dbReference type="Pfam" id="PF03547">
    <property type="entry name" value="Mem_trans"/>
    <property type="match status" value="1"/>
</dbReference>
<dbReference type="AlphaFoldDB" id="A0A6A5B6W8"/>
<dbReference type="GO" id="GO:0016020">
    <property type="term" value="C:membrane"/>
    <property type="evidence" value="ECO:0007669"/>
    <property type="project" value="UniProtKB-SubCell"/>
</dbReference>
<evidence type="ECO:0000313" key="8">
    <source>
        <dbReference type="EMBL" id="KAF0973337.1"/>
    </source>
</evidence>
<comment type="subcellular location">
    <subcellularLocation>
        <location evidence="1">Membrane</location>
        <topology evidence="1">Multi-pass membrane protein</topology>
    </subcellularLocation>
</comment>
<protein>
    <submittedName>
        <fullName evidence="8">Uncharacterized protein</fullName>
    </submittedName>
</protein>
<dbReference type="GO" id="GO:0055085">
    <property type="term" value="P:transmembrane transport"/>
    <property type="evidence" value="ECO:0007669"/>
    <property type="project" value="InterPro"/>
</dbReference>
<keyword evidence="3 6" id="KW-1133">Transmembrane helix</keyword>
<organism evidence="8 9">
    <name type="scientific">Naegleria fowleri</name>
    <name type="common">Brain eating amoeba</name>
    <dbReference type="NCBI Taxonomy" id="5763"/>
    <lineage>
        <taxon>Eukaryota</taxon>
        <taxon>Discoba</taxon>
        <taxon>Heterolobosea</taxon>
        <taxon>Tetramitia</taxon>
        <taxon>Eutetramitia</taxon>
        <taxon>Vahlkampfiidae</taxon>
        <taxon>Naegleria</taxon>
    </lineage>
</organism>
<dbReference type="PANTHER" id="PTHR31419">
    <property type="entry name" value="PROTEIN PIN-LIKES 2"/>
    <property type="match status" value="1"/>
</dbReference>
<dbReference type="GeneID" id="68115762"/>
<gene>
    <name evidence="8" type="ORF">FDP41_008544</name>
</gene>
<sequence>MSASSLGTTLIALFLTSLSSTFEVLLECSIGFVMARVKAFKLLNKDRIRFLSKLWFNLFIPSLFFIGISQAFSAEVFRKLYMIFVFGILLELLGMVFGKLLFLKWIWREKLSPVSRRVLNLTLVCHTSVSLPLVFLEALCKVSTLEKNPIFNMTYLKAHDSSVTASSVFIIPTEFIFYTYGYHSFRLGAEALMREEQDKKRKDEMTLNNEEQLERLEIVDEPVMNNSKQEEELEDEKLWIQEQQETFTTSHSSEKTQNFTSKDRHEEEQLMTNTNDNHNMSNHSMLETSTPHESAMTIEDEAKSPIQENSFTWTQKVKKLFLKHWPKFKEFLINVLSPPLVSICLAILVALIPPVKEFLIVHPPIFISSLKHICETFSQAVSPAALIVLGGNLALTLLKENEENEENEMDSTRTLTNLPTTTTTNERCRLLTTKLRNLCSNIGQFFRVKRIHPLAIALSVFVKLIIFPLIGVGLVAACVKLQILPTNDPILILVVLIQFGMPMSMSLAGLSSLNKDYGQEEVCELLLWHYLLCPFTLSLFSTWFLSLSCQFLDEKSAAKLCRV</sequence>
<evidence type="ECO:0000256" key="2">
    <source>
        <dbReference type="ARBA" id="ARBA00022692"/>
    </source>
</evidence>